<organism evidence="1 2">
    <name type="scientific">Nocardiopsis lambiniae</name>
    <dbReference type="NCBI Taxonomy" id="3075539"/>
    <lineage>
        <taxon>Bacteria</taxon>
        <taxon>Bacillati</taxon>
        <taxon>Actinomycetota</taxon>
        <taxon>Actinomycetes</taxon>
        <taxon>Streptosporangiales</taxon>
        <taxon>Nocardiopsidaceae</taxon>
        <taxon>Nocardiopsis</taxon>
    </lineage>
</organism>
<dbReference type="EMBL" id="JAVREP010000037">
    <property type="protein sequence ID" value="MDT0332136.1"/>
    <property type="molecule type" value="Genomic_DNA"/>
</dbReference>
<keyword evidence="2" id="KW-1185">Reference proteome</keyword>
<comment type="caution">
    <text evidence="1">The sequence shown here is derived from an EMBL/GenBank/DDBJ whole genome shotgun (WGS) entry which is preliminary data.</text>
</comment>
<proteinExistence type="predicted"/>
<evidence type="ECO:0000313" key="1">
    <source>
        <dbReference type="EMBL" id="MDT0332136.1"/>
    </source>
</evidence>
<name>A0ABU2MK04_9ACTN</name>
<gene>
    <name evidence="1" type="ORF">RM479_27315</name>
</gene>
<evidence type="ECO:0000313" key="2">
    <source>
        <dbReference type="Proteomes" id="UP001183390"/>
    </source>
</evidence>
<reference evidence="2" key="1">
    <citation type="submission" date="2023-07" db="EMBL/GenBank/DDBJ databases">
        <title>30 novel species of actinomycetes from the DSMZ collection.</title>
        <authorList>
            <person name="Nouioui I."/>
        </authorList>
    </citation>
    <scope>NUCLEOTIDE SEQUENCE [LARGE SCALE GENOMIC DNA]</scope>
    <source>
        <strain evidence="2">DSM 44743</strain>
    </source>
</reference>
<protein>
    <submittedName>
        <fullName evidence="1">Uncharacterized protein</fullName>
    </submittedName>
</protein>
<accession>A0ABU2MK04</accession>
<sequence length="105" mass="11518">MASSTLPGQGLYTEIVQVLRGGEPDEDGISLVGLRSPVSSNINPGRCACTFAPFLHSLWDFLDRWNPYEEKNGIWLRILPADCVNTALPPGATLLDTRRVSYEVA</sequence>
<dbReference type="RefSeq" id="WP_311514565.1">
    <property type="nucleotide sequence ID" value="NZ_JAVREP010000037.1"/>
</dbReference>
<dbReference type="Proteomes" id="UP001183390">
    <property type="component" value="Unassembled WGS sequence"/>
</dbReference>